<keyword evidence="2" id="KW-1185">Reference proteome</keyword>
<evidence type="ECO:0000313" key="2">
    <source>
        <dbReference type="Proteomes" id="UP001519363"/>
    </source>
</evidence>
<sequence length="147" mass="16632">MSVTSELRAAREALVREHMESENRHEYDLTLGTFEHPRYEIIATGDVYDGLDAVRTYFHESRTAFPDQRNELLRLHHCDDAVIVEFLLKGTHKGPLRDIPPTGREFTVQATAFFVFEGAALVCERVYLDMLSVLAQLGLAPVAGLTR</sequence>
<comment type="caution">
    <text evidence="1">The sequence shown here is derived from an EMBL/GenBank/DDBJ whole genome shotgun (WGS) entry which is preliminary data.</text>
</comment>
<dbReference type="PANTHER" id="PTHR38436">
    <property type="entry name" value="POLYKETIDE CYCLASE SNOAL-LIKE DOMAIN"/>
    <property type="match status" value="1"/>
</dbReference>
<dbReference type="SUPFAM" id="SSF54427">
    <property type="entry name" value="NTF2-like"/>
    <property type="match status" value="1"/>
</dbReference>
<dbReference type="Proteomes" id="UP001519363">
    <property type="component" value="Unassembled WGS sequence"/>
</dbReference>
<dbReference type="PANTHER" id="PTHR38436:SF1">
    <property type="entry name" value="ESTER CYCLASE"/>
    <property type="match status" value="1"/>
</dbReference>
<accession>A0ABS5AAI5</accession>
<proteinExistence type="predicted"/>
<name>A0ABS5AAI5_9PSEU</name>
<dbReference type="InterPro" id="IPR032710">
    <property type="entry name" value="NTF2-like_dom_sf"/>
</dbReference>
<dbReference type="Pfam" id="PF07366">
    <property type="entry name" value="SnoaL"/>
    <property type="match status" value="1"/>
</dbReference>
<reference evidence="1 2" key="1">
    <citation type="submission" date="2021-03" db="EMBL/GenBank/DDBJ databases">
        <title>Sequencing the genomes of 1000 actinobacteria strains.</title>
        <authorList>
            <person name="Klenk H.-P."/>
        </authorList>
    </citation>
    <scope>NUCLEOTIDE SEQUENCE [LARGE SCALE GENOMIC DNA]</scope>
    <source>
        <strain evidence="1 2">DSM 44580</strain>
    </source>
</reference>
<dbReference type="RefSeq" id="WP_086783736.1">
    <property type="nucleotide sequence ID" value="NZ_JAGIOO010000001.1"/>
</dbReference>
<organism evidence="1 2">
    <name type="scientific">Crossiella equi</name>
    <dbReference type="NCBI Taxonomy" id="130796"/>
    <lineage>
        <taxon>Bacteria</taxon>
        <taxon>Bacillati</taxon>
        <taxon>Actinomycetota</taxon>
        <taxon>Actinomycetes</taxon>
        <taxon>Pseudonocardiales</taxon>
        <taxon>Pseudonocardiaceae</taxon>
        <taxon>Crossiella</taxon>
    </lineage>
</organism>
<gene>
    <name evidence="1" type="ORF">JOF53_002472</name>
</gene>
<protein>
    <submittedName>
        <fullName evidence="1">Steroid delta-isomerase-like uncharacterized protein</fullName>
    </submittedName>
</protein>
<dbReference type="EMBL" id="JAGIOO010000001">
    <property type="protein sequence ID" value="MBP2473600.1"/>
    <property type="molecule type" value="Genomic_DNA"/>
</dbReference>
<evidence type="ECO:0000313" key="1">
    <source>
        <dbReference type="EMBL" id="MBP2473600.1"/>
    </source>
</evidence>
<dbReference type="InterPro" id="IPR009959">
    <property type="entry name" value="Cyclase_SnoaL-like"/>
</dbReference>
<dbReference type="Gene3D" id="3.10.450.50">
    <property type="match status" value="1"/>
</dbReference>